<sequence>MATIHVLTIRPHRWDRSGRQHGDPAVAPGGANLSVSRGSAPACRDQELRERSHACRGDRPLNDGMTAQMMQARTSDPLDKAQAFQKEISRIVGRHLAVACTDQSKAFALRLLQEIAHRLACSPAPVADIEITEADMRSSYLPRRATLQQPRVRRSDHLLAVNHDDRGCYAINHHRALDSRYKATPRAVMSAARGELIGLGNGADGRRIRRCAISLRRAMKQAHAGAFTMGRWRSVRSRPPPGEPGAGRWTGLLMSFINPP</sequence>
<evidence type="ECO:0000313" key="2">
    <source>
        <dbReference type="EMBL" id="APT31963.1"/>
    </source>
</evidence>
<dbReference type="AlphaFoldDB" id="A0AAE8HW30"/>
<reference evidence="3 5" key="2">
    <citation type="submission" date="2016-10" db="EMBL/GenBank/DDBJ databases">
        <authorList>
            <person name="Varghese N."/>
            <person name="Submissions S."/>
        </authorList>
    </citation>
    <scope>NUCLEOTIDE SEQUENCE [LARGE SCALE GENOMIC DNA]</scope>
    <source>
        <strain evidence="3 5">CBMB27</strain>
    </source>
</reference>
<evidence type="ECO:0000313" key="4">
    <source>
        <dbReference type="Proteomes" id="UP000185487"/>
    </source>
</evidence>
<organism evidence="3 5">
    <name type="scientific">Methylobacterium phyllosphaerae</name>
    <dbReference type="NCBI Taxonomy" id="418223"/>
    <lineage>
        <taxon>Bacteria</taxon>
        <taxon>Pseudomonadati</taxon>
        <taxon>Pseudomonadota</taxon>
        <taxon>Alphaproteobacteria</taxon>
        <taxon>Hyphomicrobiales</taxon>
        <taxon>Methylobacteriaceae</taxon>
        <taxon>Methylobacterium</taxon>
    </lineage>
</organism>
<feature type="region of interest" description="Disordered" evidence="1">
    <location>
        <begin position="14"/>
        <end position="39"/>
    </location>
</feature>
<keyword evidence="4" id="KW-1185">Reference proteome</keyword>
<evidence type="ECO:0000256" key="1">
    <source>
        <dbReference type="SAM" id="MobiDB-lite"/>
    </source>
</evidence>
<dbReference type="Proteomes" id="UP000199140">
    <property type="component" value="Unassembled WGS sequence"/>
</dbReference>
<dbReference type="Proteomes" id="UP000185487">
    <property type="component" value="Chromosome"/>
</dbReference>
<evidence type="ECO:0000313" key="3">
    <source>
        <dbReference type="EMBL" id="SFH45225.1"/>
    </source>
</evidence>
<protein>
    <submittedName>
        <fullName evidence="3">Uncharacterized protein</fullName>
    </submittedName>
</protein>
<proteinExistence type="predicted"/>
<dbReference type="EMBL" id="FOPK01000025">
    <property type="protein sequence ID" value="SFH45225.1"/>
    <property type="molecule type" value="Genomic_DNA"/>
</dbReference>
<dbReference type="KEGG" id="mphy:MCBMB27_02672"/>
<gene>
    <name evidence="2" type="ORF">MCBMB27_02672</name>
    <name evidence="3" type="ORF">SAMN05192567_12588</name>
</gene>
<name>A0AAE8HW30_9HYPH</name>
<accession>A0AAE8HW30</accession>
<dbReference type="EMBL" id="CP015367">
    <property type="protein sequence ID" value="APT31963.1"/>
    <property type="molecule type" value="Genomic_DNA"/>
</dbReference>
<reference evidence="2 4" key="1">
    <citation type="submission" date="2016-04" db="EMBL/GenBank/DDBJ databases">
        <title>Complete genome sequencing and analysis of CBMB27, Methylobacterium phyllosphaerae isolated from leaf tissues of rice (Oryza sativa L.).</title>
        <authorList>
            <person name="Lee Y."/>
            <person name="Hwangbo K."/>
            <person name="Chung H."/>
            <person name="Yoo J."/>
            <person name="Kim K.Y."/>
            <person name="Sa T.M."/>
            <person name="Um Y."/>
            <person name="Madhaiyan M."/>
        </authorList>
    </citation>
    <scope>NUCLEOTIDE SEQUENCE [LARGE SCALE GENOMIC DNA]</scope>
    <source>
        <strain evidence="2 4">CBMB27</strain>
    </source>
</reference>
<evidence type="ECO:0000313" key="5">
    <source>
        <dbReference type="Proteomes" id="UP000199140"/>
    </source>
</evidence>